<keyword evidence="4" id="KW-1185">Reference proteome</keyword>
<feature type="transmembrane region" description="Helical" evidence="2">
    <location>
        <begin position="348"/>
        <end position="367"/>
    </location>
</feature>
<keyword evidence="2" id="KW-1133">Transmembrane helix</keyword>
<evidence type="ECO:0000256" key="2">
    <source>
        <dbReference type="SAM" id="Phobius"/>
    </source>
</evidence>
<gene>
    <name evidence="3" type="ORF">V6R90_18385</name>
</gene>
<organism evidence="3 4">
    <name type="scientific">Nocardioides kribbensis</name>
    <dbReference type="NCBI Taxonomy" id="305517"/>
    <lineage>
        <taxon>Bacteria</taxon>
        <taxon>Bacillati</taxon>
        <taxon>Actinomycetota</taxon>
        <taxon>Actinomycetes</taxon>
        <taxon>Propionibacteriales</taxon>
        <taxon>Nocardioidaceae</taxon>
        <taxon>Nocardioides</taxon>
    </lineage>
</organism>
<proteinExistence type="predicted"/>
<feature type="transmembrane region" description="Helical" evidence="2">
    <location>
        <begin position="394"/>
        <end position="414"/>
    </location>
</feature>
<dbReference type="EMBL" id="JBEGDP010000032">
    <property type="protein sequence ID" value="MEQ7849249.1"/>
    <property type="molecule type" value="Genomic_DNA"/>
</dbReference>
<accession>A0ABV1P3C8</accession>
<evidence type="ECO:0008006" key="5">
    <source>
        <dbReference type="Google" id="ProtNLM"/>
    </source>
</evidence>
<feature type="region of interest" description="Disordered" evidence="1">
    <location>
        <begin position="1"/>
        <end position="52"/>
    </location>
</feature>
<dbReference type="PANTHER" id="PTHR37826">
    <property type="entry name" value="FLOTILLIN BAND_7_5 DOMAIN PROTEIN"/>
    <property type="match status" value="1"/>
</dbReference>
<keyword evidence="2" id="KW-0812">Transmembrane</keyword>
<protein>
    <recommendedName>
        <fullName evidence="5">Zinc ribbon domain-containing protein</fullName>
    </recommendedName>
</protein>
<name>A0ABV1P3C8_9ACTN</name>
<sequence>MSTDPTPTGQQPADPAGPPPLPGGPAAGPPPLPEPPATPPSGAVGPVDASDPVAPGAATLSATCGSCGAQVAFAPGTTSLRCGSCGAQTAIAATGATIREHSYDAWRARNGDTTVASIGAHVLQCGGCGARTETVDLAGRCQFCSGALVVVEHPEGLVAPEAVIPFHVDESGAQRAFGEWVGSRRFAPGALKEVGSTHGLQGTYVPHWTFDAQTVTDYTGQRGEHYYVTRTRTVSDGKGGTRTETYQERRTRWHPASGRVSRGFDDVLVVASERLEPGKLAKMGPWTLADARPFQQEYLTGYSALRYDVDPQVGAKEARGQMREVIEDDCRRDIGGDEQRVSDMDVTYAQATFKLLLMPLWLASYLYRGTTYQVMVNATTGEVVGDRPWSVPKILAAVLVALLLVGAVVAALVLTGDSSTAPTPAPGTRP</sequence>
<dbReference type="RefSeq" id="WP_349805539.1">
    <property type="nucleotide sequence ID" value="NZ_JBEGDP010000032.1"/>
</dbReference>
<evidence type="ECO:0000313" key="4">
    <source>
        <dbReference type="Proteomes" id="UP001482520"/>
    </source>
</evidence>
<keyword evidence="2" id="KW-0472">Membrane</keyword>
<comment type="caution">
    <text evidence="3">The sequence shown here is derived from an EMBL/GenBank/DDBJ whole genome shotgun (WGS) entry which is preliminary data.</text>
</comment>
<evidence type="ECO:0000313" key="3">
    <source>
        <dbReference type="EMBL" id="MEQ7849249.1"/>
    </source>
</evidence>
<reference evidence="3 4" key="1">
    <citation type="submission" date="2024-02" db="EMBL/GenBank/DDBJ databases">
        <title>Full genome sequence of Nocardioides kribbensis.</title>
        <authorList>
            <person name="Poletto B.L."/>
            <person name="Silva G."/>
            <person name="Galante D."/>
            <person name="Campos K.R."/>
            <person name="Santos M.B.N."/>
            <person name="Sacchi C.T."/>
        </authorList>
    </citation>
    <scope>NUCLEOTIDE SEQUENCE [LARGE SCALE GENOMIC DNA]</scope>
    <source>
        <strain evidence="3 4">O4R</strain>
    </source>
</reference>
<feature type="compositionally biased region" description="Pro residues" evidence="1">
    <location>
        <begin position="15"/>
        <end position="39"/>
    </location>
</feature>
<dbReference type="Proteomes" id="UP001482520">
    <property type="component" value="Unassembled WGS sequence"/>
</dbReference>
<evidence type="ECO:0000256" key="1">
    <source>
        <dbReference type="SAM" id="MobiDB-lite"/>
    </source>
</evidence>
<dbReference type="PANTHER" id="PTHR37826:SF3">
    <property type="entry name" value="J DOMAIN-CONTAINING PROTEIN"/>
    <property type="match status" value="1"/>
</dbReference>